<evidence type="ECO:0000313" key="3">
    <source>
        <dbReference type="Proteomes" id="UP001596501"/>
    </source>
</evidence>
<comment type="caution">
    <text evidence="2">The sequence shown here is derived from an EMBL/GenBank/DDBJ whole genome shotgun (WGS) entry which is preliminary data.</text>
</comment>
<proteinExistence type="predicted"/>
<reference evidence="3" key="1">
    <citation type="journal article" date="2019" name="Int. J. Syst. Evol. Microbiol.">
        <title>The Global Catalogue of Microorganisms (GCM) 10K type strain sequencing project: providing services to taxonomists for standard genome sequencing and annotation.</title>
        <authorList>
            <consortium name="The Broad Institute Genomics Platform"/>
            <consortium name="The Broad Institute Genome Sequencing Center for Infectious Disease"/>
            <person name="Wu L."/>
            <person name="Ma J."/>
        </authorList>
    </citation>
    <scope>NUCLEOTIDE SEQUENCE [LARGE SCALE GENOMIC DNA]</scope>
    <source>
        <strain evidence="3">CGMCC 1.12371</strain>
    </source>
</reference>
<dbReference type="EMBL" id="JBHTCA010000005">
    <property type="protein sequence ID" value="MFC7409255.1"/>
    <property type="molecule type" value="Genomic_DNA"/>
</dbReference>
<gene>
    <name evidence="2" type="ORF">ACFQPB_10315</name>
</gene>
<name>A0ABW2QII2_9BURK</name>
<evidence type="ECO:0000259" key="1">
    <source>
        <dbReference type="Pfam" id="PF20376"/>
    </source>
</evidence>
<dbReference type="Proteomes" id="UP001596501">
    <property type="component" value="Unassembled WGS sequence"/>
</dbReference>
<protein>
    <submittedName>
        <fullName evidence="2">DUF6671 family protein</fullName>
    </submittedName>
</protein>
<feature type="domain" description="DUF6671" evidence="1">
    <location>
        <begin position="85"/>
        <end position="284"/>
    </location>
</feature>
<dbReference type="RefSeq" id="WP_382222690.1">
    <property type="nucleotide sequence ID" value="NZ_JBHTCA010000005.1"/>
</dbReference>
<dbReference type="Pfam" id="PF20376">
    <property type="entry name" value="DUF6671"/>
    <property type="match status" value="1"/>
</dbReference>
<sequence length="285" mass="31051">MSALGPRIASPWAGQTVYLPTLHGKGPTLTSVLAPTLGIAQVQEVPVDTDKLGTFCGAVDRPNGPLFALATKIAAAKEMVPEGRLFMASEGSFRPHPTVPLQMVNLEWLKFADLDTGFECTVQGMTTTMENHERRVGHVDELHEALAPYRLPEHAVMVGLPGAPGVFFKALTTREQIAEAVATVLREHPVAELRSELRAHLNPTRLRHIRRLAMRLANRLRTACPKCEAPGFGEPLPRPGLPCATCGFPTSMPSGPAWQCQACHHIEHRKVKGKADPAFCPMCNR</sequence>
<keyword evidence="3" id="KW-1185">Reference proteome</keyword>
<dbReference type="InterPro" id="IPR046612">
    <property type="entry name" value="DUF6671"/>
</dbReference>
<organism evidence="2 3">
    <name type="scientific">Hydrogenophaga atypica</name>
    <dbReference type="NCBI Taxonomy" id="249409"/>
    <lineage>
        <taxon>Bacteria</taxon>
        <taxon>Pseudomonadati</taxon>
        <taxon>Pseudomonadota</taxon>
        <taxon>Betaproteobacteria</taxon>
        <taxon>Burkholderiales</taxon>
        <taxon>Comamonadaceae</taxon>
        <taxon>Hydrogenophaga</taxon>
    </lineage>
</organism>
<evidence type="ECO:0000313" key="2">
    <source>
        <dbReference type="EMBL" id="MFC7409255.1"/>
    </source>
</evidence>
<accession>A0ABW2QII2</accession>